<dbReference type="PANTHER" id="PTHR30385:SF4">
    <property type="entry name" value="RNA POLYMERASE SIGMA-E FACTOR"/>
    <property type="match status" value="1"/>
</dbReference>
<keyword evidence="5" id="KW-0804">Transcription</keyword>
<keyword evidence="2" id="KW-0805">Transcription regulation</keyword>
<organism evidence="7">
    <name type="scientific">Synechococcus sp. SB0676_bin_10</name>
    <dbReference type="NCBI Taxonomy" id="2604869"/>
    <lineage>
        <taxon>Bacteria</taxon>
        <taxon>Bacillati</taxon>
        <taxon>Cyanobacteriota</taxon>
        <taxon>Cyanophyceae</taxon>
        <taxon>Synechococcales</taxon>
        <taxon>Synechococcaceae</taxon>
        <taxon>Synechococcus</taxon>
    </lineage>
</organism>
<dbReference type="GO" id="GO:0003677">
    <property type="term" value="F:DNA binding"/>
    <property type="evidence" value="ECO:0007669"/>
    <property type="project" value="UniProtKB-KW"/>
</dbReference>
<feature type="domain" description="RNA polymerase sigma-70" evidence="6">
    <location>
        <begin position="62"/>
        <end position="75"/>
    </location>
</feature>
<dbReference type="SUPFAM" id="SSF88659">
    <property type="entry name" value="Sigma3 and sigma4 domains of RNA polymerase sigma factors"/>
    <property type="match status" value="2"/>
</dbReference>
<dbReference type="GO" id="GO:0016987">
    <property type="term" value="F:sigma factor activity"/>
    <property type="evidence" value="ECO:0007669"/>
    <property type="project" value="UniProtKB-KW"/>
</dbReference>
<keyword evidence="3" id="KW-0731">Sigma factor</keyword>
<dbReference type="NCBIfam" id="TIGR02937">
    <property type="entry name" value="sigma70-ECF"/>
    <property type="match status" value="1"/>
</dbReference>
<comment type="caution">
    <text evidence="7">The sequence shown here is derived from an EMBL/GenBank/DDBJ whole genome shotgun (WGS) entry which is preliminary data.</text>
</comment>
<sequence>MPSRETRDIVTETRQLFTVLIRNRHQNDDTFDLRNRIVEMNSRLVRQVAGRMVRRYSLDFDDLVQIGSLGLIKAVDRFDPHAGYAFSSFAVPLIRGEILHYLRDRVSLVRVSRRLLELHSRGAKLQEAMASRSGRPLTETELCAALAITPMRWQQACQAKRSLRLCSLDQCIVGLDTEDEYLPLLDLLSAPPPPEDDNAELHDHLQHLIARLGADAQRLLKWRVVDGLSQRELARREGVSVRVISRRLRAILQQLQHQLSPMVSGE</sequence>
<evidence type="ECO:0000256" key="2">
    <source>
        <dbReference type="ARBA" id="ARBA00023015"/>
    </source>
</evidence>
<gene>
    <name evidence="7" type="ORF">F4162_01265</name>
</gene>
<dbReference type="InterPro" id="IPR013324">
    <property type="entry name" value="RNA_pol_sigma_r3/r4-like"/>
</dbReference>
<reference evidence="7" key="1">
    <citation type="submission" date="2019-09" db="EMBL/GenBank/DDBJ databases">
        <title>Characterisation of the sponge microbiome using genome-centric metagenomics.</title>
        <authorList>
            <person name="Engelberts J.P."/>
            <person name="Robbins S.J."/>
            <person name="De Goeij J.M."/>
            <person name="Aranda M."/>
            <person name="Bell S.C."/>
            <person name="Webster N.S."/>
        </authorList>
    </citation>
    <scope>NUCLEOTIDE SEQUENCE</scope>
    <source>
        <strain evidence="7">SB0676_bin_10</strain>
    </source>
</reference>
<dbReference type="InterPro" id="IPR036388">
    <property type="entry name" value="WH-like_DNA-bd_sf"/>
</dbReference>
<dbReference type="Pfam" id="PF07638">
    <property type="entry name" value="Sigma70_ECF"/>
    <property type="match status" value="1"/>
</dbReference>
<dbReference type="Gene3D" id="1.20.120.1810">
    <property type="match status" value="1"/>
</dbReference>
<dbReference type="PROSITE" id="PS00715">
    <property type="entry name" value="SIGMA70_1"/>
    <property type="match status" value="1"/>
</dbReference>
<dbReference type="Gene3D" id="1.10.10.10">
    <property type="entry name" value="Winged helix-like DNA-binding domain superfamily/Winged helix DNA-binding domain"/>
    <property type="match status" value="2"/>
</dbReference>
<evidence type="ECO:0000256" key="1">
    <source>
        <dbReference type="ARBA" id="ARBA00022969"/>
    </source>
</evidence>
<dbReference type="GO" id="GO:0030435">
    <property type="term" value="P:sporulation resulting in formation of a cellular spore"/>
    <property type="evidence" value="ECO:0007669"/>
    <property type="project" value="UniProtKB-KW"/>
</dbReference>
<evidence type="ECO:0000313" key="7">
    <source>
        <dbReference type="EMBL" id="MYG37657.1"/>
    </source>
</evidence>
<evidence type="ECO:0000256" key="3">
    <source>
        <dbReference type="ARBA" id="ARBA00023082"/>
    </source>
</evidence>
<evidence type="ECO:0000259" key="6">
    <source>
        <dbReference type="PROSITE" id="PS00715"/>
    </source>
</evidence>
<protein>
    <submittedName>
        <fullName evidence="7">Sigma-70 family RNA polymerase sigma factor</fullName>
    </submittedName>
</protein>
<keyword evidence="1" id="KW-0749">Sporulation</keyword>
<dbReference type="PANTHER" id="PTHR30385">
    <property type="entry name" value="SIGMA FACTOR F FLAGELLAR"/>
    <property type="match status" value="1"/>
</dbReference>
<proteinExistence type="predicted"/>
<dbReference type="InterPro" id="IPR000943">
    <property type="entry name" value="RNA_pol_sigma70"/>
</dbReference>
<dbReference type="AlphaFoldDB" id="A0A6B1F670"/>
<keyword evidence="4" id="KW-0238">DNA-binding</keyword>
<dbReference type="EMBL" id="VYDO01000051">
    <property type="protein sequence ID" value="MYG37657.1"/>
    <property type="molecule type" value="Genomic_DNA"/>
</dbReference>
<dbReference type="Pfam" id="PF04542">
    <property type="entry name" value="Sigma70_r2"/>
    <property type="match status" value="1"/>
</dbReference>
<dbReference type="SUPFAM" id="SSF88946">
    <property type="entry name" value="Sigma2 domain of RNA polymerase sigma factors"/>
    <property type="match status" value="1"/>
</dbReference>
<dbReference type="InterPro" id="IPR014284">
    <property type="entry name" value="RNA_pol_sigma-70_dom"/>
</dbReference>
<dbReference type="InterPro" id="IPR001387">
    <property type="entry name" value="Cro/C1-type_HTH"/>
</dbReference>
<dbReference type="InterPro" id="IPR013325">
    <property type="entry name" value="RNA_pol_sigma_r2"/>
</dbReference>
<accession>A0A6B1F670</accession>
<evidence type="ECO:0000256" key="5">
    <source>
        <dbReference type="ARBA" id="ARBA00023163"/>
    </source>
</evidence>
<dbReference type="InterPro" id="IPR053812">
    <property type="entry name" value="HTH_Sigma70_ECF-like"/>
</dbReference>
<evidence type="ECO:0000256" key="4">
    <source>
        <dbReference type="ARBA" id="ARBA00023125"/>
    </source>
</evidence>
<dbReference type="GO" id="GO:0006352">
    <property type="term" value="P:DNA-templated transcription initiation"/>
    <property type="evidence" value="ECO:0007669"/>
    <property type="project" value="InterPro"/>
</dbReference>
<name>A0A6B1F670_9SYNE</name>
<dbReference type="CDD" id="cd00093">
    <property type="entry name" value="HTH_XRE"/>
    <property type="match status" value="1"/>
</dbReference>
<dbReference type="InterPro" id="IPR007627">
    <property type="entry name" value="RNA_pol_sigma70_r2"/>
</dbReference>